<dbReference type="Proteomes" id="UP000234331">
    <property type="component" value="Unassembled WGS sequence"/>
</dbReference>
<proteinExistence type="predicted"/>
<accession>A0A2I2KJI6</accession>
<keyword evidence="2" id="KW-1185">Reference proteome</keyword>
<reference evidence="1 2" key="1">
    <citation type="submission" date="2017-06" db="EMBL/GenBank/DDBJ databases">
        <authorList>
            <person name="Kim H.J."/>
            <person name="Triplett B.A."/>
        </authorList>
    </citation>
    <scope>NUCLEOTIDE SEQUENCE [LARGE SCALE GENOMIC DNA]</scope>
    <source>
        <strain evidence="1">FRACA_ARgP5</strain>
    </source>
</reference>
<protein>
    <submittedName>
        <fullName evidence="1">Oxygen regulatory protein NreC</fullName>
    </submittedName>
</protein>
<evidence type="ECO:0000313" key="1">
    <source>
        <dbReference type="EMBL" id="SNQ45820.1"/>
    </source>
</evidence>
<organism evidence="1 2">
    <name type="scientific">Frankia canadensis</name>
    <dbReference type="NCBI Taxonomy" id="1836972"/>
    <lineage>
        <taxon>Bacteria</taxon>
        <taxon>Bacillati</taxon>
        <taxon>Actinomycetota</taxon>
        <taxon>Actinomycetes</taxon>
        <taxon>Frankiales</taxon>
        <taxon>Frankiaceae</taxon>
        <taxon>Frankia</taxon>
    </lineage>
</organism>
<sequence>MRSGASGFLGKGARPDAPIDAIRTVARGDALLSPSATRRLIARFLML</sequence>
<name>A0A2I2KJI6_9ACTN</name>
<evidence type="ECO:0000313" key="2">
    <source>
        <dbReference type="Proteomes" id="UP000234331"/>
    </source>
</evidence>
<dbReference type="AlphaFoldDB" id="A0A2I2KJI6"/>
<dbReference type="EMBL" id="FZMO01000017">
    <property type="protein sequence ID" value="SNQ45820.1"/>
    <property type="molecule type" value="Genomic_DNA"/>
</dbReference>
<gene>
    <name evidence="1" type="ORF">FRACA_1130015</name>
</gene>